<feature type="transmembrane region" description="Helical" evidence="5">
    <location>
        <begin position="191"/>
        <end position="213"/>
    </location>
</feature>
<gene>
    <name evidence="6" type="ORF">UR89_C0038G0004</name>
</gene>
<keyword evidence="4 5" id="KW-0472">Membrane</keyword>
<organism evidence="6 7">
    <name type="scientific">Candidatus Roizmanbacteria bacterium GW2011_GWA2_35_8</name>
    <dbReference type="NCBI Taxonomy" id="1618479"/>
    <lineage>
        <taxon>Bacteria</taxon>
        <taxon>Candidatus Roizmaniibacteriota</taxon>
    </lineage>
</organism>
<evidence type="ECO:0000256" key="1">
    <source>
        <dbReference type="ARBA" id="ARBA00004141"/>
    </source>
</evidence>
<evidence type="ECO:0000256" key="3">
    <source>
        <dbReference type="ARBA" id="ARBA00022989"/>
    </source>
</evidence>
<keyword evidence="2 5" id="KW-0812">Transmembrane</keyword>
<keyword evidence="3 5" id="KW-1133">Transmembrane helix</keyword>
<feature type="transmembrane region" description="Helical" evidence="5">
    <location>
        <begin position="225"/>
        <end position="245"/>
    </location>
</feature>
<feature type="transmembrane region" description="Helical" evidence="5">
    <location>
        <begin position="36"/>
        <end position="54"/>
    </location>
</feature>
<dbReference type="PANTHER" id="PTHR16950:SF16">
    <property type="entry name" value="ZINC TRANSPORTER ZIP13"/>
    <property type="match status" value="1"/>
</dbReference>
<evidence type="ECO:0000256" key="5">
    <source>
        <dbReference type="SAM" id="Phobius"/>
    </source>
</evidence>
<proteinExistence type="predicted"/>
<feature type="transmembrane region" description="Helical" evidence="5">
    <location>
        <begin position="162"/>
        <end position="185"/>
    </location>
</feature>
<evidence type="ECO:0000256" key="4">
    <source>
        <dbReference type="ARBA" id="ARBA00023136"/>
    </source>
</evidence>
<dbReference type="Pfam" id="PF02535">
    <property type="entry name" value="Zip"/>
    <property type="match status" value="1"/>
</dbReference>
<feature type="transmembrane region" description="Helical" evidence="5">
    <location>
        <begin position="6"/>
        <end position="24"/>
    </location>
</feature>
<dbReference type="GO" id="GO:0016020">
    <property type="term" value="C:membrane"/>
    <property type="evidence" value="ECO:0007669"/>
    <property type="project" value="UniProtKB-SubCell"/>
</dbReference>
<comment type="subcellular location">
    <subcellularLocation>
        <location evidence="1">Membrane</location>
        <topology evidence="1">Multi-pass membrane protein</topology>
    </subcellularLocation>
</comment>
<accession>A0A0G0CVP4</accession>
<evidence type="ECO:0000313" key="6">
    <source>
        <dbReference type="EMBL" id="KKP85939.1"/>
    </source>
</evidence>
<dbReference type="Proteomes" id="UP000034536">
    <property type="component" value="Unassembled WGS sequence"/>
</dbReference>
<feature type="transmembrane region" description="Helical" evidence="5">
    <location>
        <begin position="66"/>
        <end position="86"/>
    </location>
</feature>
<reference evidence="6 7" key="1">
    <citation type="journal article" date="2015" name="Nature">
        <title>rRNA introns, odd ribosomes, and small enigmatic genomes across a large radiation of phyla.</title>
        <authorList>
            <person name="Brown C.T."/>
            <person name="Hug L.A."/>
            <person name="Thomas B.C."/>
            <person name="Sharon I."/>
            <person name="Castelle C.J."/>
            <person name="Singh A."/>
            <person name="Wilkins M.J."/>
            <person name="Williams K.H."/>
            <person name="Banfield J.F."/>
        </authorList>
    </citation>
    <scope>NUCLEOTIDE SEQUENCE [LARGE SCALE GENOMIC DNA]</scope>
</reference>
<feature type="transmembrane region" description="Helical" evidence="5">
    <location>
        <begin position="121"/>
        <end position="141"/>
    </location>
</feature>
<evidence type="ECO:0000313" key="7">
    <source>
        <dbReference type="Proteomes" id="UP000034536"/>
    </source>
</evidence>
<dbReference type="EMBL" id="LBQX01000038">
    <property type="protein sequence ID" value="KKP85939.1"/>
    <property type="molecule type" value="Genomic_DNA"/>
</dbReference>
<dbReference type="PANTHER" id="PTHR16950">
    <property type="entry name" value="ZINC TRANSPORTER SLC39A7 HISTIDINE-RICH MEMBRANE PROTEIN KE4"/>
    <property type="match status" value="1"/>
</dbReference>
<name>A0A0G0CVP4_9BACT</name>
<protein>
    <submittedName>
        <fullName evidence="6">Zinc/iron permease</fullName>
    </submittedName>
</protein>
<sequence>MLYPIIIANIIISLISLIGGIAIIQKTFLSKKIIPYMVAFAAGVILTTVFLDLLPEALEKAKGTGVNIFTPIFIGILFSFFLERFVLWFHHHESTHGIRPSLFLVIIGDGIHNFIDGVVIASAFGISFPLGVVTSFAIAAHEIPQEIADLGILIHSGLSKRWALILNLLSALTAIAGGIIAFYFLSSLKNSLPILLSFSSGIFIYIAGSDLIPGLHKEYRKQKKWAQVIPFIAGILLMYFMTIFLNGKH</sequence>
<dbReference type="InterPro" id="IPR003689">
    <property type="entry name" value="ZIP"/>
</dbReference>
<evidence type="ECO:0000256" key="2">
    <source>
        <dbReference type="ARBA" id="ARBA00022692"/>
    </source>
</evidence>
<dbReference type="GO" id="GO:0046873">
    <property type="term" value="F:metal ion transmembrane transporter activity"/>
    <property type="evidence" value="ECO:0007669"/>
    <property type="project" value="InterPro"/>
</dbReference>
<dbReference type="AlphaFoldDB" id="A0A0G0CVP4"/>
<comment type="caution">
    <text evidence="6">The sequence shown here is derived from an EMBL/GenBank/DDBJ whole genome shotgun (WGS) entry which is preliminary data.</text>
</comment>